<gene>
    <name evidence="1" type="ORF">TES1_0087</name>
</gene>
<evidence type="ECO:0000313" key="1">
    <source>
        <dbReference type="EMBL" id="AHF79484.1"/>
    </source>
</evidence>
<dbReference type="STRING" id="582419.TES1_0087"/>
<dbReference type="Proteomes" id="UP000019027">
    <property type="component" value="Chromosome"/>
</dbReference>
<dbReference type="KEGG" id="ths:TES1_0087"/>
<keyword evidence="2" id="KW-1185">Reference proteome</keyword>
<dbReference type="OrthoDB" id="97352at2157"/>
<dbReference type="EMBL" id="CP006965">
    <property type="protein sequence ID" value="AHF79484.1"/>
    <property type="molecule type" value="Genomic_DNA"/>
</dbReference>
<dbReference type="HOGENOM" id="CLU_1286405_0_0_2"/>
<dbReference type="AlphaFoldDB" id="W0I0G3"/>
<proteinExistence type="predicted"/>
<name>W0I0G3_9EURY</name>
<evidence type="ECO:0000313" key="2">
    <source>
        <dbReference type="Proteomes" id="UP000019027"/>
    </source>
</evidence>
<sequence>MERRLVIAFIICAILIVLPFAVKLAENSLQSEVSLPQQNTTLVSNGIYYLGSAVSHEGSDLLCVVPAKAYVPEAGTEVTINVTVKFKHAQPCPYPDWKILTENPVNVEVVSESETKLADAYTAVKQYTVKVLGNGALDVVFKYGSGCPYGTEERVTVYFYIGTPSEEEIANTSAQVPELNTTEKVIVGVIEEVNLGERYFVVNSTKIAIRGKWRSNEGAEYNWKEMLALLKVGERVEVKATYEDGEWKAY</sequence>
<protein>
    <submittedName>
        <fullName evidence="1">Uncharacterized protein</fullName>
    </submittedName>
</protein>
<organism evidence="1 2">
    <name type="scientific">Thermococcus paralvinellae</name>
    <dbReference type="NCBI Taxonomy" id="582419"/>
    <lineage>
        <taxon>Archaea</taxon>
        <taxon>Methanobacteriati</taxon>
        <taxon>Methanobacteriota</taxon>
        <taxon>Thermococci</taxon>
        <taxon>Thermococcales</taxon>
        <taxon>Thermococcaceae</taxon>
        <taxon>Thermococcus</taxon>
    </lineage>
</organism>
<accession>W0I0G3</accession>
<reference evidence="1 2" key="1">
    <citation type="journal article" date="2014" name="Int. J. Syst. Evol. Microbiol.">
        <title>Thermococcus paralvinellae sp. nov. and Thermococcus cleftensis sp. nov. of hyperthermophilic heterotrophs from deep-sea hydrothermal vents.</title>
        <authorList>
            <person name="Hensley S.A."/>
            <person name="Jung J.H."/>
            <person name="Park C.S."/>
            <person name="Holden J.F."/>
        </authorList>
    </citation>
    <scope>NUCLEOTIDE SEQUENCE [LARGE SCALE GENOMIC DNA]</scope>
    <source>
        <strain evidence="1 2">ES1</strain>
    </source>
</reference>